<name>A0ABR3HX43_LOXSC</name>
<evidence type="ECO:0000313" key="2">
    <source>
        <dbReference type="EMBL" id="KAL0881114.1"/>
    </source>
</evidence>
<feature type="signal peptide" evidence="1">
    <location>
        <begin position="1"/>
        <end position="17"/>
    </location>
</feature>
<keyword evidence="1" id="KW-0732">Signal</keyword>
<keyword evidence="3" id="KW-1185">Reference proteome</keyword>
<dbReference type="InterPro" id="IPR006170">
    <property type="entry name" value="PBP/GOBP"/>
</dbReference>
<dbReference type="EMBL" id="JBEUOH010000012">
    <property type="protein sequence ID" value="KAL0881114.1"/>
    <property type="molecule type" value="Genomic_DNA"/>
</dbReference>
<accession>A0ABR3HX43</accession>
<proteinExistence type="predicted"/>
<evidence type="ECO:0000256" key="1">
    <source>
        <dbReference type="SAM" id="SignalP"/>
    </source>
</evidence>
<dbReference type="Proteomes" id="UP001549920">
    <property type="component" value="Unassembled WGS sequence"/>
</dbReference>
<evidence type="ECO:0000313" key="3">
    <source>
        <dbReference type="Proteomes" id="UP001549920"/>
    </source>
</evidence>
<dbReference type="InterPro" id="IPR036728">
    <property type="entry name" value="PBP_GOBP_sf"/>
</dbReference>
<sequence length="164" mass="18199">MFYPSLILLAVTASVLAGDDQCGRFFEDGIIMKCCKGKIPTPSPEFQAMYKECQSLPSGPGSCERETCISTKKGFMTPDGKLDISKIKEKMEKEVEVDPELYKAINEDCTQENLAKFAPPDVCDPIKMERCIQLQIAKTCPDWANDGPCEGLKDLSPICKKKYA</sequence>
<feature type="chain" id="PRO_5045483026" evidence="1">
    <location>
        <begin position="18"/>
        <end position="164"/>
    </location>
</feature>
<dbReference type="SUPFAM" id="SSF47565">
    <property type="entry name" value="Insect pheromone/odorant-binding proteins"/>
    <property type="match status" value="1"/>
</dbReference>
<organism evidence="2 3">
    <name type="scientific">Loxostege sticticalis</name>
    <name type="common">Beet webworm moth</name>
    <dbReference type="NCBI Taxonomy" id="481309"/>
    <lineage>
        <taxon>Eukaryota</taxon>
        <taxon>Metazoa</taxon>
        <taxon>Ecdysozoa</taxon>
        <taxon>Arthropoda</taxon>
        <taxon>Hexapoda</taxon>
        <taxon>Insecta</taxon>
        <taxon>Pterygota</taxon>
        <taxon>Neoptera</taxon>
        <taxon>Endopterygota</taxon>
        <taxon>Lepidoptera</taxon>
        <taxon>Glossata</taxon>
        <taxon>Ditrysia</taxon>
        <taxon>Pyraloidea</taxon>
        <taxon>Crambidae</taxon>
        <taxon>Pyraustinae</taxon>
        <taxon>Loxostege</taxon>
    </lineage>
</organism>
<comment type="caution">
    <text evidence="2">The sequence shown here is derived from an EMBL/GenBank/DDBJ whole genome shotgun (WGS) entry which is preliminary data.</text>
</comment>
<dbReference type="Pfam" id="PF01395">
    <property type="entry name" value="PBP_GOBP"/>
    <property type="match status" value="1"/>
</dbReference>
<gene>
    <name evidence="2" type="ORF">ABMA27_002235</name>
</gene>
<protein>
    <submittedName>
        <fullName evidence="2">Uncharacterized protein</fullName>
    </submittedName>
</protein>
<reference evidence="2 3" key="1">
    <citation type="submission" date="2024-06" db="EMBL/GenBank/DDBJ databases">
        <title>A chromosome-level genome assembly of beet webworm, Loxostege sticticalis.</title>
        <authorList>
            <person name="Zhang Y."/>
        </authorList>
    </citation>
    <scope>NUCLEOTIDE SEQUENCE [LARGE SCALE GENOMIC DNA]</scope>
    <source>
        <strain evidence="2">AQ026</strain>
        <tissue evidence="2">Whole body</tissue>
    </source>
</reference>